<protein>
    <submittedName>
        <fullName evidence="6">RND family efflux transporter, MFP subunit</fullName>
    </submittedName>
</protein>
<keyword evidence="3" id="KW-1133">Transmembrane helix</keyword>
<sequence length="458" mass="50735">MVVLVCKFSIFSKGGIIIFHQKNHRLLLSIVIISIAFGGLYTFRFINNNKVTKDNDKTSVELCTAERKKIESYKKFSGSVKGVKEETISPQMPTEVKSISVKEGDNVKKDQVLMVLDSSSLDEQLSQTKKAYETAKSQISAASSGISEAKTQLSKLNTQINSKKDDLKSIKNEIEKSTTKLEQLNKDKQNNSISEHEFQQKAKPLNEKISSLNQELPKLSMVISQLSVQRDALEKNLSSSSTTNMEGQIEQVKNAYDSTLEAKESFTLKAPFDGYVSSLNAKVGEVPMGLNPPVVVSDISSLCLEIDVLDEDINLINVGSEYTVFISDKNGKSSKTSGKIDSIEPIYDSEPRSHTVKIIIKNTNKLGSGSFAEIQIPYARKDNAVVIPKNALFRRNKSSYVYTLNKNNEVKRLNVTLGMENDDEIEIATGLKPGTKIISKGKNFVSVNEKVNVDRGDK</sequence>
<dbReference type="EMBL" id="FQWX01000003">
    <property type="protein sequence ID" value="SHG54999.1"/>
    <property type="molecule type" value="Genomic_DNA"/>
</dbReference>
<dbReference type="AlphaFoldDB" id="A0A1M5KR55"/>
<dbReference type="SUPFAM" id="SSF111369">
    <property type="entry name" value="HlyD-like secretion proteins"/>
    <property type="match status" value="1"/>
</dbReference>
<dbReference type="InterPro" id="IPR058647">
    <property type="entry name" value="BSH_CzcB-like"/>
</dbReference>
<dbReference type="Gene3D" id="2.40.420.20">
    <property type="match status" value="1"/>
</dbReference>
<feature type="domain" description="Multidrug resistance protein MdtA-like C-terminal permuted SH3" evidence="4">
    <location>
        <begin position="383"/>
        <end position="440"/>
    </location>
</feature>
<evidence type="ECO:0000313" key="6">
    <source>
        <dbReference type="EMBL" id="SHG54999.1"/>
    </source>
</evidence>
<keyword evidence="3" id="KW-0812">Transmembrane</keyword>
<name>A0A1M5KR55_9FIRM</name>
<proteinExistence type="inferred from homology"/>
<organism evidence="6 7">
    <name type="scientific">Asaccharospora irregularis DSM 2635</name>
    <dbReference type="NCBI Taxonomy" id="1121321"/>
    <lineage>
        <taxon>Bacteria</taxon>
        <taxon>Bacillati</taxon>
        <taxon>Bacillota</taxon>
        <taxon>Clostridia</taxon>
        <taxon>Peptostreptococcales</taxon>
        <taxon>Peptostreptococcaceae</taxon>
        <taxon>Asaccharospora</taxon>
    </lineage>
</organism>
<dbReference type="PANTHER" id="PTHR30469:SF15">
    <property type="entry name" value="HLYD FAMILY OF SECRETION PROTEINS"/>
    <property type="match status" value="1"/>
</dbReference>
<comment type="similarity">
    <text evidence="1">Belongs to the membrane fusion protein (MFP) (TC 8.A.1) family.</text>
</comment>
<dbReference type="STRING" id="1121321.SAMN04488530_10374"/>
<feature type="domain" description="CzcB-like barrel-sandwich hybrid" evidence="5">
    <location>
        <begin position="86"/>
        <end position="286"/>
    </location>
</feature>
<dbReference type="Proteomes" id="UP000243255">
    <property type="component" value="Unassembled WGS sequence"/>
</dbReference>
<dbReference type="Pfam" id="PF25973">
    <property type="entry name" value="BSH_CzcB"/>
    <property type="match status" value="1"/>
</dbReference>
<keyword evidence="2" id="KW-0175">Coiled coil</keyword>
<evidence type="ECO:0000259" key="4">
    <source>
        <dbReference type="Pfam" id="PF25967"/>
    </source>
</evidence>
<dbReference type="Gene3D" id="2.40.50.100">
    <property type="match status" value="1"/>
</dbReference>
<evidence type="ECO:0000313" key="7">
    <source>
        <dbReference type="Proteomes" id="UP000243255"/>
    </source>
</evidence>
<dbReference type="NCBIfam" id="TIGR01730">
    <property type="entry name" value="RND_mfp"/>
    <property type="match status" value="1"/>
</dbReference>
<dbReference type="Gene3D" id="2.40.30.170">
    <property type="match status" value="1"/>
</dbReference>
<evidence type="ECO:0000256" key="2">
    <source>
        <dbReference type="SAM" id="Coils"/>
    </source>
</evidence>
<gene>
    <name evidence="6" type="ORF">SAMN04488530_10374</name>
</gene>
<dbReference type="InterPro" id="IPR058627">
    <property type="entry name" value="MdtA-like_C"/>
</dbReference>
<dbReference type="OrthoDB" id="9777308at2"/>
<keyword evidence="7" id="KW-1185">Reference proteome</keyword>
<accession>A0A1M5KR55</accession>
<dbReference type="InterPro" id="IPR006143">
    <property type="entry name" value="RND_pump_MFP"/>
</dbReference>
<dbReference type="RefSeq" id="WP_073123869.1">
    <property type="nucleotide sequence ID" value="NZ_BAABCH010000103.1"/>
</dbReference>
<keyword evidence="3" id="KW-0472">Membrane</keyword>
<reference evidence="7" key="1">
    <citation type="submission" date="2016-11" db="EMBL/GenBank/DDBJ databases">
        <authorList>
            <person name="Varghese N."/>
            <person name="Submissions S."/>
        </authorList>
    </citation>
    <scope>NUCLEOTIDE SEQUENCE [LARGE SCALE GENOMIC DNA]</scope>
    <source>
        <strain evidence="7">DSM 2635</strain>
    </source>
</reference>
<dbReference type="GO" id="GO:1990281">
    <property type="term" value="C:efflux pump complex"/>
    <property type="evidence" value="ECO:0007669"/>
    <property type="project" value="TreeGrafter"/>
</dbReference>
<evidence type="ECO:0000259" key="5">
    <source>
        <dbReference type="Pfam" id="PF25973"/>
    </source>
</evidence>
<dbReference type="GO" id="GO:0015562">
    <property type="term" value="F:efflux transmembrane transporter activity"/>
    <property type="evidence" value="ECO:0007669"/>
    <property type="project" value="TreeGrafter"/>
</dbReference>
<feature type="transmembrane region" description="Helical" evidence="3">
    <location>
        <begin position="26"/>
        <end position="46"/>
    </location>
</feature>
<dbReference type="PANTHER" id="PTHR30469">
    <property type="entry name" value="MULTIDRUG RESISTANCE PROTEIN MDTA"/>
    <property type="match status" value="1"/>
</dbReference>
<evidence type="ECO:0000256" key="1">
    <source>
        <dbReference type="ARBA" id="ARBA00009477"/>
    </source>
</evidence>
<feature type="coiled-coil region" evidence="2">
    <location>
        <begin position="146"/>
        <end position="191"/>
    </location>
</feature>
<dbReference type="Pfam" id="PF25967">
    <property type="entry name" value="RND-MFP_C"/>
    <property type="match status" value="1"/>
</dbReference>
<dbReference type="Gene3D" id="1.10.287.1490">
    <property type="match status" value="1"/>
</dbReference>
<evidence type="ECO:0000256" key="3">
    <source>
        <dbReference type="SAM" id="Phobius"/>
    </source>
</evidence>